<keyword evidence="3" id="KW-1185">Reference proteome</keyword>
<accession>A0A9P6EXV4</accession>
<gene>
    <name evidence="2" type="ORF">EC957_007712</name>
</gene>
<dbReference type="EMBL" id="JAAAXW010000367">
    <property type="protein sequence ID" value="KAF9537745.1"/>
    <property type="molecule type" value="Genomic_DNA"/>
</dbReference>
<protein>
    <submittedName>
        <fullName evidence="2">Uncharacterized protein</fullName>
    </submittedName>
</protein>
<dbReference type="Proteomes" id="UP000723463">
    <property type="component" value="Unassembled WGS sequence"/>
</dbReference>
<feature type="region of interest" description="Disordered" evidence="1">
    <location>
        <begin position="81"/>
        <end position="121"/>
    </location>
</feature>
<organism evidence="2 3">
    <name type="scientific">Mortierella hygrophila</name>
    <dbReference type="NCBI Taxonomy" id="979708"/>
    <lineage>
        <taxon>Eukaryota</taxon>
        <taxon>Fungi</taxon>
        <taxon>Fungi incertae sedis</taxon>
        <taxon>Mucoromycota</taxon>
        <taxon>Mortierellomycotina</taxon>
        <taxon>Mortierellomycetes</taxon>
        <taxon>Mortierellales</taxon>
        <taxon>Mortierellaceae</taxon>
        <taxon>Mortierella</taxon>
    </lineage>
</organism>
<sequence length="433" mass="49092">MAFLMLIGSNNLRQSRRELLQRLFTEFRQNLEESFWSDHTLKISTRITTKQTAIAVQKSGTKQAQVEYQRFITCLEKDALSEEHEDDPDDNKNCSEHEDNDSVSGSETPKKNEAQLKRSGFQQKRKATAFLVDFKDATFPAPVTPAPSVIHSDFEGFRERSKAIARTSPLDFATQKAESLALNGIWFIGKTALRSVEAKAVSKAMSHAYRFTECSEILALTPSLSEILQSDNAEQEISEAIDQLSSADMSWKARRALKVWRHLNNQLLKGNTEHESASEYKTDHKHGVRSDFFVALPFPHLGMSCVGLIGEVKPPEKAQIEQLELHDQWKLFRMMKSEIDSQIKKGIPEPVVWGCQIFGYDLTLYVMDMRVPQVYCLLKVFTGTLPKSIEDLSGECITKRVSELEKLNTLLPPDDSRLLTQPNQATPKKHKAM</sequence>
<evidence type="ECO:0000256" key="1">
    <source>
        <dbReference type="SAM" id="MobiDB-lite"/>
    </source>
</evidence>
<feature type="region of interest" description="Disordered" evidence="1">
    <location>
        <begin position="414"/>
        <end position="433"/>
    </location>
</feature>
<evidence type="ECO:0000313" key="2">
    <source>
        <dbReference type="EMBL" id="KAF9537745.1"/>
    </source>
</evidence>
<evidence type="ECO:0000313" key="3">
    <source>
        <dbReference type="Proteomes" id="UP000723463"/>
    </source>
</evidence>
<name>A0A9P6EXV4_9FUNG</name>
<dbReference type="AlphaFoldDB" id="A0A9P6EXV4"/>
<comment type="caution">
    <text evidence="2">The sequence shown here is derived from an EMBL/GenBank/DDBJ whole genome shotgun (WGS) entry which is preliminary data.</text>
</comment>
<proteinExistence type="predicted"/>
<reference evidence="2" key="1">
    <citation type="journal article" date="2020" name="Fungal Divers.">
        <title>Resolving the Mortierellaceae phylogeny through synthesis of multi-gene phylogenetics and phylogenomics.</title>
        <authorList>
            <person name="Vandepol N."/>
            <person name="Liber J."/>
            <person name="Desiro A."/>
            <person name="Na H."/>
            <person name="Kennedy M."/>
            <person name="Barry K."/>
            <person name="Grigoriev I.V."/>
            <person name="Miller A.N."/>
            <person name="O'Donnell K."/>
            <person name="Stajich J.E."/>
            <person name="Bonito G."/>
        </authorList>
    </citation>
    <scope>NUCLEOTIDE SEQUENCE</scope>
    <source>
        <strain evidence="2">NRRL 2591</strain>
    </source>
</reference>